<feature type="region of interest" description="Disordered" evidence="1">
    <location>
        <begin position="503"/>
        <end position="539"/>
    </location>
</feature>
<evidence type="ECO:0000313" key="2">
    <source>
        <dbReference type="EMBL" id="QHT95153.1"/>
    </source>
</evidence>
<accession>A0A6C0IUC3</accession>
<name>A0A6C0IUC3_9ZZZZ</name>
<dbReference type="AlphaFoldDB" id="A0A6C0IUC3"/>
<proteinExistence type="predicted"/>
<reference evidence="2" key="1">
    <citation type="journal article" date="2020" name="Nature">
        <title>Giant virus diversity and host interactions through global metagenomics.</title>
        <authorList>
            <person name="Schulz F."/>
            <person name="Roux S."/>
            <person name="Paez-Espino D."/>
            <person name="Jungbluth S."/>
            <person name="Walsh D.A."/>
            <person name="Denef V.J."/>
            <person name="McMahon K.D."/>
            <person name="Konstantinidis K.T."/>
            <person name="Eloe-Fadrosh E.A."/>
            <person name="Kyrpides N.C."/>
            <person name="Woyke T."/>
        </authorList>
    </citation>
    <scope>NUCLEOTIDE SEQUENCE</scope>
    <source>
        <strain evidence="2">GVMAG-M-3300024261-37</strain>
    </source>
</reference>
<dbReference type="EMBL" id="MN740235">
    <property type="protein sequence ID" value="QHT95153.1"/>
    <property type="molecule type" value="Genomic_DNA"/>
</dbReference>
<sequence length="539" mass="63005">MSKKSKRQSSLRSEREQTLSLWRPDSDGIHIFYNPFYKSPNKSDEREYWGHLGNLKHYNHLNVSGDMVTLVGFAEQIPKKNIHFPEFVINPDTWENGNNKRAKYNISKESEEAGFGKTVHPSHFNALINTLQYDENDGDIWGARRYPCGANLPGNYFDREMMLKETTFIAISVVPHNVDIQQSNTTDYELEDFIGTRGAIRRHIKNITETLLENYPEYFEDKKYGQKQLIEKMKTLYGEPRASRKKADDFDLTGFLVVKDLNNKPERSEPFIYIEGLCSNVRGGGAKLLDLANIMGFNMGYMGTKLAALTMVISYYFSKFNFRHYNDDFTSTATKKYIPQPCGMDQAVGAGWENYLTEFMKSGTDLNQKWRDNRQDLDIEHFHRQNSSDWVNMIGIPPNKGMYSHLNAGSPWLRRSERTRTPDEDMGDMGYYMYLPYHDFKKFPRDEDARAKFTPTTRYILGVGTPPSITLEDPLTCYERCTKKGNGFCKKICGFLGVEKYKKQGGRTRRKKRRRRKTKKRRKYKNKKTRRRKYTRKKN</sequence>
<organism evidence="2">
    <name type="scientific">viral metagenome</name>
    <dbReference type="NCBI Taxonomy" id="1070528"/>
    <lineage>
        <taxon>unclassified sequences</taxon>
        <taxon>metagenomes</taxon>
        <taxon>organismal metagenomes</taxon>
    </lineage>
</organism>
<evidence type="ECO:0000256" key="1">
    <source>
        <dbReference type="SAM" id="MobiDB-lite"/>
    </source>
</evidence>
<protein>
    <submittedName>
        <fullName evidence="2">Uncharacterized protein</fullName>
    </submittedName>
</protein>